<sequence>MTSSRQSAIERANRISRSMDNEAKEDSNEPHYANLHFEPPSAQPSSINKQKISSADGFKSSKKSKKPGSFKSGKKIGKKSLKKTCAKFKENCESHKASSEYTCSPSQNYPGVKRRDVPPLQIVPASSAGVVSINTFIRKETDQKGVASSDGPPLVSAIEDKTQTQQI</sequence>
<protein>
    <submittedName>
        <fullName evidence="3">Uncharacterized protein</fullName>
    </submittedName>
</protein>
<feature type="compositionally biased region" description="Basic and acidic residues" evidence="1">
    <location>
        <begin position="11"/>
        <end position="29"/>
    </location>
</feature>
<organism evidence="2 3">
    <name type="scientific">Ditylenchus dipsaci</name>
    <dbReference type="NCBI Taxonomy" id="166011"/>
    <lineage>
        <taxon>Eukaryota</taxon>
        <taxon>Metazoa</taxon>
        <taxon>Ecdysozoa</taxon>
        <taxon>Nematoda</taxon>
        <taxon>Chromadorea</taxon>
        <taxon>Rhabditida</taxon>
        <taxon>Tylenchina</taxon>
        <taxon>Tylenchomorpha</taxon>
        <taxon>Sphaerularioidea</taxon>
        <taxon>Anguinidae</taxon>
        <taxon>Anguininae</taxon>
        <taxon>Ditylenchus</taxon>
    </lineage>
</organism>
<evidence type="ECO:0000313" key="2">
    <source>
        <dbReference type="Proteomes" id="UP000887574"/>
    </source>
</evidence>
<proteinExistence type="predicted"/>
<feature type="compositionally biased region" description="Basic residues" evidence="1">
    <location>
        <begin position="60"/>
        <end position="78"/>
    </location>
</feature>
<dbReference type="Proteomes" id="UP000887574">
    <property type="component" value="Unplaced"/>
</dbReference>
<dbReference type="AlphaFoldDB" id="A0A915CWV7"/>
<dbReference type="WBParaSite" id="jg13192">
    <property type="protein sequence ID" value="jg13192"/>
    <property type="gene ID" value="jg13192"/>
</dbReference>
<name>A0A915CWV7_9BILA</name>
<evidence type="ECO:0000313" key="3">
    <source>
        <dbReference type="WBParaSite" id="jg13192"/>
    </source>
</evidence>
<feature type="compositionally biased region" description="Basic and acidic residues" evidence="1">
    <location>
        <begin position="158"/>
        <end position="167"/>
    </location>
</feature>
<evidence type="ECO:0000256" key="1">
    <source>
        <dbReference type="SAM" id="MobiDB-lite"/>
    </source>
</evidence>
<reference evidence="3" key="1">
    <citation type="submission" date="2022-11" db="UniProtKB">
        <authorList>
            <consortium name="WormBaseParasite"/>
        </authorList>
    </citation>
    <scope>IDENTIFICATION</scope>
</reference>
<keyword evidence="2" id="KW-1185">Reference proteome</keyword>
<feature type="compositionally biased region" description="Polar residues" evidence="1">
    <location>
        <begin position="43"/>
        <end position="52"/>
    </location>
</feature>
<accession>A0A915CWV7</accession>
<feature type="region of interest" description="Disordered" evidence="1">
    <location>
        <begin position="1"/>
        <end position="78"/>
    </location>
</feature>
<feature type="region of interest" description="Disordered" evidence="1">
    <location>
        <begin position="141"/>
        <end position="167"/>
    </location>
</feature>